<comment type="caution">
    <text evidence="2">The sequence shown here is derived from an EMBL/GenBank/DDBJ whole genome shotgun (WGS) entry which is preliminary data.</text>
</comment>
<feature type="compositionally biased region" description="Polar residues" evidence="1">
    <location>
        <begin position="109"/>
        <end position="122"/>
    </location>
</feature>
<sequence length="130" mass="14274">MTANTKWDDPSHATITSPTAGLHAGYEVVNQTLRFVGRPVQATNCANTNDHEKDMNKKVCTLGIWGGPLWSGDKVSNPELERSRFEIQFRQRSAMHVGLAHIKADVEGQTPSNPPATSQNTTKIEEGFQA</sequence>
<gene>
    <name evidence="2" type="ORF">AVEN_38290_1</name>
</gene>
<accession>A0A4Y2E8B6</accession>
<feature type="region of interest" description="Disordered" evidence="1">
    <location>
        <begin position="105"/>
        <end position="130"/>
    </location>
</feature>
<name>A0A4Y2E8B6_ARAVE</name>
<reference evidence="2 3" key="1">
    <citation type="journal article" date="2019" name="Sci. Rep.">
        <title>Orb-weaving spider Araneus ventricosus genome elucidates the spidroin gene catalogue.</title>
        <authorList>
            <person name="Kono N."/>
            <person name="Nakamura H."/>
            <person name="Ohtoshi R."/>
            <person name="Moran D.A.P."/>
            <person name="Shinohara A."/>
            <person name="Yoshida Y."/>
            <person name="Fujiwara M."/>
            <person name="Mori M."/>
            <person name="Tomita M."/>
            <person name="Arakawa K."/>
        </authorList>
    </citation>
    <scope>NUCLEOTIDE SEQUENCE [LARGE SCALE GENOMIC DNA]</scope>
</reference>
<dbReference type="Proteomes" id="UP000499080">
    <property type="component" value="Unassembled WGS sequence"/>
</dbReference>
<organism evidence="2 3">
    <name type="scientific">Araneus ventricosus</name>
    <name type="common">Orbweaver spider</name>
    <name type="synonym">Epeira ventricosa</name>
    <dbReference type="NCBI Taxonomy" id="182803"/>
    <lineage>
        <taxon>Eukaryota</taxon>
        <taxon>Metazoa</taxon>
        <taxon>Ecdysozoa</taxon>
        <taxon>Arthropoda</taxon>
        <taxon>Chelicerata</taxon>
        <taxon>Arachnida</taxon>
        <taxon>Araneae</taxon>
        <taxon>Araneomorphae</taxon>
        <taxon>Entelegynae</taxon>
        <taxon>Araneoidea</taxon>
        <taxon>Araneidae</taxon>
        <taxon>Araneus</taxon>
    </lineage>
</organism>
<protein>
    <submittedName>
        <fullName evidence="2">Uncharacterized protein</fullName>
    </submittedName>
</protein>
<evidence type="ECO:0000313" key="2">
    <source>
        <dbReference type="EMBL" id="GBM24094.1"/>
    </source>
</evidence>
<dbReference type="AlphaFoldDB" id="A0A4Y2E8B6"/>
<dbReference type="EMBL" id="BGPR01000510">
    <property type="protein sequence ID" value="GBM24094.1"/>
    <property type="molecule type" value="Genomic_DNA"/>
</dbReference>
<evidence type="ECO:0000313" key="3">
    <source>
        <dbReference type="Proteomes" id="UP000499080"/>
    </source>
</evidence>
<proteinExistence type="predicted"/>
<evidence type="ECO:0000256" key="1">
    <source>
        <dbReference type="SAM" id="MobiDB-lite"/>
    </source>
</evidence>
<keyword evidence="3" id="KW-1185">Reference proteome</keyword>